<sequence length="303" mass="33900">MLTFKQMEALYWIVQLGSFEQAASKLNASQSAISKRIQELETSFDFQVFDRRHRTARLTEKGSELFDYAKELLERRDAIIDRVSSKEVLVRRIRVGVTELTALTWLPRLIAAIRESYPKVLVEAEVESTAELRERLTADTIDLVIVPQSVFTERFTVTKVGAVENAWMCAPALHPGRSVIPLEDIIEFPLIFQGNVSGTGQVYTQFLSENSVNPTRFLVSNNLIAQVGLTVSGLGVSYLPAHCLGYLVDAGVLQILRTRPALPPVQYVALYRSEHQFSLSSQVARLAKEVCDFKANLLAPTLT</sequence>
<feature type="domain" description="HTH lysR-type" evidence="5">
    <location>
        <begin position="2"/>
        <end position="59"/>
    </location>
</feature>
<dbReference type="SUPFAM" id="SSF46785">
    <property type="entry name" value="Winged helix' DNA-binding domain"/>
    <property type="match status" value="1"/>
</dbReference>
<dbReference type="SUPFAM" id="SSF53850">
    <property type="entry name" value="Periplasmic binding protein-like II"/>
    <property type="match status" value="1"/>
</dbReference>
<organism evidence="6 7">
    <name type="scientific">Caballeronia glebae</name>
    <dbReference type="NCBI Taxonomy" id="1777143"/>
    <lineage>
        <taxon>Bacteria</taxon>
        <taxon>Pseudomonadati</taxon>
        <taxon>Pseudomonadota</taxon>
        <taxon>Betaproteobacteria</taxon>
        <taxon>Burkholderiales</taxon>
        <taxon>Burkholderiaceae</taxon>
        <taxon>Caballeronia</taxon>
    </lineage>
</organism>
<proteinExistence type="inferred from homology"/>
<dbReference type="InterPro" id="IPR005119">
    <property type="entry name" value="LysR_subst-bd"/>
</dbReference>
<evidence type="ECO:0000313" key="7">
    <source>
        <dbReference type="Proteomes" id="UP000054596"/>
    </source>
</evidence>
<evidence type="ECO:0000256" key="2">
    <source>
        <dbReference type="ARBA" id="ARBA00023015"/>
    </source>
</evidence>
<dbReference type="Proteomes" id="UP000054596">
    <property type="component" value="Unassembled WGS sequence"/>
</dbReference>
<reference evidence="6" key="1">
    <citation type="submission" date="2016-01" db="EMBL/GenBank/DDBJ databases">
        <authorList>
            <person name="Peeters C."/>
        </authorList>
    </citation>
    <scope>NUCLEOTIDE SEQUENCE [LARGE SCALE GENOMIC DNA]</scope>
    <source>
        <strain evidence="6">LMG 29325</strain>
    </source>
</reference>
<dbReference type="PROSITE" id="PS50931">
    <property type="entry name" value="HTH_LYSR"/>
    <property type="match status" value="1"/>
</dbReference>
<comment type="similarity">
    <text evidence="1">Belongs to the LysR transcriptional regulatory family.</text>
</comment>
<evidence type="ECO:0000256" key="4">
    <source>
        <dbReference type="ARBA" id="ARBA00023163"/>
    </source>
</evidence>
<dbReference type="InterPro" id="IPR000847">
    <property type="entry name" value="LysR_HTH_N"/>
</dbReference>
<dbReference type="AlphaFoldDB" id="A0A158AZ86"/>
<dbReference type="CDD" id="cd05466">
    <property type="entry name" value="PBP2_LTTR_substrate"/>
    <property type="match status" value="1"/>
</dbReference>
<keyword evidence="4" id="KW-0804">Transcription</keyword>
<dbReference type="InterPro" id="IPR036390">
    <property type="entry name" value="WH_DNA-bd_sf"/>
</dbReference>
<dbReference type="PANTHER" id="PTHR30126">
    <property type="entry name" value="HTH-TYPE TRANSCRIPTIONAL REGULATOR"/>
    <property type="match status" value="1"/>
</dbReference>
<dbReference type="Pfam" id="PF00126">
    <property type="entry name" value="HTH_1"/>
    <property type="match status" value="1"/>
</dbReference>
<dbReference type="Gene3D" id="1.10.10.10">
    <property type="entry name" value="Winged helix-like DNA-binding domain superfamily/Winged helix DNA-binding domain"/>
    <property type="match status" value="1"/>
</dbReference>
<evidence type="ECO:0000256" key="1">
    <source>
        <dbReference type="ARBA" id="ARBA00009437"/>
    </source>
</evidence>
<dbReference type="Pfam" id="PF03466">
    <property type="entry name" value="LysR_substrate"/>
    <property type="match status" value="1"/>
</dbReference>
<dbReference type="PRINTS" id="PR00039">
    <property type="entry name" value="HTHLYSR"/>
</dbReference>
<name>A0A158AZ86_9BURK</name>
<dbReference type="STRING" id="1777143.AWB82_03290"/>
<keyword evidence="3" id="KW-0238">DNA-binding</keyword>
<gene>
    <name evidence="6" type="ORF">AWB82_03290</name>
</gene>
<evidence type="ECO:0000313" key="6">
    <source>
        <dbReference type="EMBL" id="SAK63288.1"/>
    </source>
</evidence>
<keyword evidence="7" id="KW-1185">Reference proteome</keyword>
<evidence type="ECO:0000256" key="3">
    <source>
        <dbReference type="ARBA" id="ARBA00023125"/>
    </source>
</evidence>
<protein>
    <submittedName>
        <fullName evidence="6">LysR family transcriptional regulator</fullName>
    </submittedName>
</protein>
<dbReference type="InterPro" id="IPR036388">
    <property type="entry name" value="WH-like_DNA-bd_sf"/>
</dbReference>
<comment type="caution">
    <text evidence="6">The sequence shown here is derived from an EMBL/GenBank/DDBJ whole genome shotgun (WGS) entry which is preliminary data.</text>
</comment>
<dbReference type="GO" id="GO:0003700">
    <property type="term" value="F:DNA-binding transcription factor activity"/>
    <property type="evidence" value="ECO:0007669"/>
    <property type="project" value="InterPro"/>
</dbReference>
<keyword evidence="2" id="KW-0805">Transcription regulation</keyword>
<evidence type="ECO:0000259" key="5">
    <source>
        <dbReference type="PROSITE" id="PS50931"/>
    </source>
</evidence>
<dbReference type="GO" id="GO:0000976">
    <property type="term" value="F:transcription cis-regulatory region binding"/>
    <property type="evidence" value="ECO:0007669"/>
    <property type="project" value="TreeGrafter"/>
</dbReference>
<dbReference type="EMBL" id="FCOJ02000021">
    <property type="protein sequence ID" value="SAK63288.1"/>
    <property type="molecule type" value="Genomic_DNA"/>
</dbReference>
<dbReference type="Gene3D" id="3.40.190.10">
    <property type="entry name" value="Periplasmic binding protein-like II"/>
    <property type="match status" value="2"/>
</dbReference>
<dbReference type="OrthoDB" id="9786526at2"/>
<dbReference type="RefSeq" id="WP_086968931.1">
    <property type="nucleotide sequence ID" value="NZ_FCOJ02000021.1"/>
</dbReference>
<accession>A0A158AZ86</accession>
<dbReference type="PANTHER" id="PTHR30126:SF77">
    <property type="entry name" value="TRANSCRIPTIONAL REGULATORY PROTEIN"/>
    <property type="match status" value="1"/>
</dbReference>